<name>A0ABW6BD75_9SPHI</name>
<dbReference type="PIRSF" id="PIRSF004553">
    <property type="entry name" value="CHP00095"/>
    <property type="match status" value="1"/>
</dbReference>
<dbReference type="Proteomes" id="UP001597525">
    <property type="component" value="Unassembled WGS sequence"/>
</dbReference>
<dbReference type="Pfam" id="PF03602">
    <property type="entry name" value="Cons_hypoth95"/>
    <property type="match status" value="1"/>
</dbReference>
<dbReference type="EMBL" id="JBHUPB010000003">
    <property type="protein sequence ID" value="MFD2966459.1"/>
    <property type="molecule type" value="Genomic_DNA"/>
</dbReference>
<dbReference type="InterPro" id="IPR029063">
    <property type="entry name" value="SAM-dependent_MTases_sf"/>
</dbReference>
<dbReference type="EC" id="2.1.1.171" evidence="3"/>
<dbReference type="PANTHER" id="PTHR43542">
    <property type="entry name" value="METHYLTRANSFERASE"/>
    <property type="match status" value="1"/>
</dbReference>
<dbReference type="PROSITE" id="PS00092">
    <property type="entry name" value="N6_MTASE"/>
    <property type="match status" value="1"/>
</dbReference>
<dbReference type="RefSeq" id="WP_320184247.1">
    <property type="nucleotide sequence ID" value="NZ_CP138332.1"/>
</dbReference>
<protein>
    <submittedName>
        <fullName evidence="3">16S rRNA (Guanine(966)-N(2))-methyltransferase RsmD</fullName>
        <ecNumber evidence="3">2.1.1.171</ecNumber>
    </submittedName>
</protein>
<evidence type="ECO:0000313" key="3">
    <source>
        <dbReference type="EMBL" id="MFD2966459.1"/>
    </source>
</evidence>
<evidence type="ECO:0000256" key="1">
    <source>
        <dbReference type="ARBA" id="ARBA00022603"/>
    </source>
</evidence>
<gene>
    <name evidence="3" type="primary">rsmD</name>
    <name evidence="3" type="ORF">ACFS7Y_03625</name>
</gene>
<evidence type="ECO:0000256" key="2">
    <source>
        <dbReference type="ARBA" id="ARBA00022679"/>
    </source>
</evidence>
<proteinExistence type="predicted"/>
<keyword evidence="2 3" id="KW-0808">Transferase</keyword>
<dbReference type="PANTHER" id="PTHR43542:SF1">
    <property type="entry name" value="METHYLTRANSFERASE"/>
    <property type="match status" value="1"/>
</dbReference>
<dbReference type="SUPFAM" id="SSF53335">
    <property type="entry name" value="S-adenosyl-L-methionine-dependent methyltransferases"/>
    <property type="match status" value="1"/>
</dbReference>
<accession>A0ABW6BD75</accession>
<dbReference type="Gene3D" id="3.40.50.150">
    <property type="entry name" value="Vaccinia Virus protein VP39"/>
    <property type="match status" value="1"/>
</dbReference>
<organism evidence="3 4">
    <name type="scientific">Sphingobacterium bambusae</name>
    <dbReference type="NCBI Taxonomy" id="662858"/>
    <lineage>
        <taxon>Bacteria</taxon>
        <taxon>Pseudomonadati</taxon>
        <taxon>Bacteroidota</taxon>
        <taxon>Sphingobacteriia</taxon>
        <taxon>Sphingobacteriales</taxon>
        <taxon>Sphingobacteriaceae</taxon>
        <taxon>Sphingobacterium</taxon>
    </lineage>
</organism>
<dbReference type="GO" id="GO:0052913">
    <property type="term" value="F:16S rRNA (guanine(966)-N(2))-methyltransferase activity"/>
    <property type="evidence" value="ECO:0007669"/>
    <property type="project" value="UniProtKB-EC"/>
</dbReference>
<dbReference type="NCBIfam" id="TIGR00095">
    <property type="entry name" value="16S rRNA (guanine(966)-N(2))-methyltransferase RsmD"/>
    <property type="match status" value="1"/>
</dbReference>
<evidence type="ECO:0000313" key="4">
    <source>
        <dbReference type="Proteomes" id="UP001597525"/>
    </source>
</evidence>
<dbReference type="CDD" id="cd02440">
    <property type="entry name" value="AdoMet_MTases"/>
    <property type="match status" value="1"/>
</dbReference>
<keyword evidence="4" id="KW-1185">Reference proteome</keyword>
<dbReference type="InterPro" id="IPR002052">
    <property type="entry name" value="DNA_methylase_N6_adenine_CS"/>
</dbReference>
<reference evidence="4" key="1">
    <citation type="journal article" date="2019" name="Int. J. Syst. Evol. Microbiol.">
        <title>The Global Catalogue of Microorganisms (GCM) 10K type strain sequencing project: providing services to taxonomists for standard genome sequencing and annotation.</title>
        <authorList>
            <consortium name="The Broad Institute Genomics Platform"/>
            <consortium name="The Broad Institute Genome Sequencing Center for Infectious Disease"/>
            <person name="Wu L."/>
            <person name="Ma J."/>
        </authorList>
    </citation>
    <scope>NUCLEOTIDE SEQUENCE [LARGE SCALE GENOMIC DNA]</scope>
    <source>
        <strain evidence="4">KCTC 22814</strain>
    </source>
</reference>
<dbReference type="InterPro" id="IPR004398">
    <property type="entry name" value="RNA_MeTrfase_RsmD"/>
</dbReference>
<keyword evidence="1 3" id="KW-0489">Methyltransferase</keyword>
<comment type="caution">
    <text evidence="3">The sequence shown here is derived from an EMBL/GenBank/DDBJ whole genome shotgun (WGS) entry which is preliminary data.</text>
</comment>
<sequence>MRIIGGQYGGLRLHPPTNLPVRPTTDIAKEALFNILENKLSLEECTCLDLFAGTGNISFELASRGVMSVDAVDIHFKCLQYIKETTLKLKTDVISTRKADVLKYLSTCKKQYDFIFADPPYDLPQLPQLASIILKNGLLNPQGILVVEHPSTRKMDEQEGYLDTRKYGYSSFSFYTHPENVVNL</sequence>